<keyword evidence="1" id="KW-0812">Transmembrane</keyword>
<reference evidence="2" key="1">
    <citation type="submission" date="2013-04" db="EMBL/GenBank/DDBJ databases">
        <authorList>
            <person name="Harkins D.M."/>
            <person name="Durkin A.S."/>
            <person name="Selengut J.D."/>
            <person name="Sanka R."/>
            <person name="DePew J."/>
            <person name="Purushe J."/>
            <person name="Ahmed A."/>
            <person name="van der Linden H."/>
            <person name="Goris M.G.A."/>
            <person name="Hartskeerl R.A."/>
            <person name="Vinetz J.M."/>
            <person name="Sutton G.G."/>
            <person name="Nelson W.C."/>
            <person name="Fouts D.E."/>
        </authorList>
    </citation>
    <scope>NUCLEOTIDE SEQUENCE [LARGE SCALE GENOMIC DNA]</scope>
    <source>
        <strain evidence="2">BUT 6</strain>
    </source>
</reference>
<keyword evidence="1" id="KW-1133">Transmembrane helix</keyword>
<dbReference type="Proteomes" id="UP000014540">
    <property type="component" value="Unassembled WGS sequence"/>
</dbReference>
<organism evidence="2 3">
    <name type="scientific">Leptospira fainei serovar Hurstbridge str. BUT 6</name>
    <dbReference type="NCBI Taxonomy" id="1193011"/>
    <lineage>
        <taxon>Bacteria</taxon>
        <taxon>Pseudomonadati</taxon>
        <taxon>Spirochaetota</taxon>
        <taxon>Spirochaetia</taxon>
        <taxon>Leptospirales</taxon>
        <taxon>Leptospiraceae</taxon>
        <taxon>Leptospira</taxon>
    </lineage>
</organism>
<dbReference type="AlphaFoldDB" id="S3UYQ6"/>
<keyword evidence="3" id="KW-1185">Reference proteome</keyword>
<name>S3UYQ6_9LEPT</name>
<evidence type="ECO:0000313" key="3">
    <source>
        <dbReference type="Proteomes" id="UP000014540"/>
    </source>
</evidence>
<gene>
    <name evidence="2" type="ORF">LEP1GSC058_2848</name>
</gene>
<feature type="transmembrane region" description="Helical" evidence="1">
    <location>
        <begin position="208"/>
        <end position="226"/>
    </location>
</feature>
<feature type="transmembrane region" description="Helical" evidence="1">
    <location>
        <begin position="50"/>
        <end position="69"/>
    </location>
</feature>
<protein>
    <recommendedName>
        <fullName evidence="4">Yip1 domain protein</fullName>
    </recommendedName>
</protein>
<dbReference type="RefSeq" id="WP_016550822.1">
    <property type="nucleotide sequence ID" value="NZ_AKWZ02000010.1"/>
</dbReference>
<sequence>MNLSTETIKKHLLDNLFTRGFFRNLEYNLHPESVLKADSRAFLKDTFRTFGLFLLTYIAFNLFVSLFNLEYLNVYGNRMKEFYQEGRIALSMYVMNAFPYNILFMAFFILLFQLYVATISYVALWVLGEAERSYERMLGIAFSTGLYVLLSFFPILILFSIAPESIQKDTFKMVLFLSLNGIFFLTAVILQCVFYLRMTRIVFHQNYGRAILTWLGPFLFFVLVVVTNL</sequence>
<dbReference type="STRING" id="1193011.LEP1GSC058_2848"/>
<feature type="transmembrane region" description="Helical" evidence="1">
    <location>
        <begin position="174"/>
        <end position="196"/>
    </location>
</feature>
<accession>S3UYQ6</accession>
<proteinExistence type="predicted"/>
<comment type="caution">
    <text evidence="2">The sequence shown here is derived from an EMBL/GenBank/DDBJ whole genome shotgun (WGS) entry which is preliminary data.</text>
</comment>
<evidence type="ECO:0000313" key="2">
    <source>
        <dbReference type="EMBL" id="EPG74368.1"/>
    </source>
</evidence>
<feature type="transmembrane region" description="Helical" evidence="1">
    <location>
        <begin position="102"/>
        <end position="127"/>
    </location>
</feature>
<feature type="transmembrane region" description="Helical" evidence="1">
    <location>
        <begin position="139"/>
        <end position="162"/>
    </location>
</feature>
<dbReference type="OrthoDB" id="329026at2"/>
<keyword evidence="1" id="KW-0472">Membrane</keyword>
<evidence type="ECO:0008006" key="4">
    <source>
        <dbReference type="Google" id="ProtNLM"/>
    </source>
</evidence>
<dbReference type="EMBL" id="AKWZ02000010">
    <property type="protein sequence ID" value="EPG74368.1"/>
    <property type="molecule type" value="Genomic_DNA"/>
</dbReference>
<evidence type="ECO:0000256" key="1">
    <source>
        <dbReference type="SAM" id="Phobius"/>
    </source>
</evidence>